<reference evidence="2" key="1">
    <citation type="submission" date="2022-09" db="EMBL/GenBank/DDBJ databases">
        <title>Genome analysis and characterization of larvicidal activity of Brevibacillus strains.</title>
        <authorList>
            <person name="Patrusheva E.V."/>
            <person name="Izotova A.O."/>
            <person name="Toshchakov S.V."/>
            <person name="Sineoky S.P."/>
        </authorList>
    </citation>
    <scope>NUCLEOTIDE SEQUENCE</scope>
    <source>
        <strain evidence="2">VKPM_B-13244</strain>
    </source>
</reference>
<dbReference type="Proteomes" id="UP001067708">
    <property type="component" value="Unassembled WGS sequence"/>
</dbReference>
<keyword evidence="1" id="KW-0732">Signal</keyword>
<proteinExistence type="predicted"/>
<organism evidence="2 3">
    <name type="scientific">Brevibacillus halotolerans</name>
    <dbReference type="NCBI Taxonomy" id="1507437"/>
    <lineage>
        <taxon>Bacteria</taxon>
        <taxon>Bacillati</taxon>
        <taxon>Bacillota</taxon>
        <taxon>Bacilli</taxon>
        <taxon>Bacillales</taxon>
        <taxon>Paenibacillaceae</taxon>
        <taxon>Brevibacillus</taxon>
    </lineage>
</organism>
<evidence type="ECO:0000256" key="1">
    <source>
        <dbReference type="SAM" id="SignalP"/>
    </source>
</evidence>
<feature type="signal peptide" evidence="1">
    <location>
        <begin position="1"/>
        <end position="18"/>
    </location>
</feature>
<dbReference type="GeneID" id="61081507"/>
<feature type="chain" id="PRO_5046311584" evidence="1">
    <location>
        <begin position="19"/>
        <end position="46"/>
    </location>
</feature>
<accession>A0ABT4HRM7</accession>
<keyword evidence="3" id="KW-1185">Reference proteome</keyword>
<evidence type="ECO:0000313" key="3">
    <source>
        <dbReference type="Proteomes" id="UP001067708"/>
    </source>
</evidence>
<protein>
    <submittedName>
        <fullName evidence="2">Uncharacterized protein</fullName>
    </submittedName>
</protein>
<sequence>MKKMLTVTVLFLSLIVVADSLPLNKTEDTLNVIALKSTPYVVDPGY</sequence>
<dbReference type="RefSeq" id="WP_018670460.1">
    <property type="nucleotide sequence ID" value="NZ_JAPTNG010000001.1"/>
</dbReference>
<evidence type="ECO:0000313" key="2">
    <source>
        <dbReference type="EMBL" id="MCZ0829263.1"/>
    </source>
</evidence>
<comment type="caution">
    <text evidence="2">The sequence shown here is derived from an EMBL/GenBank/DDBJ whole genome shotgun (WGS) entry which is preliminary data.</text>
</comment>
<name>A0ABT4HRM7_9BACL</name>
<dbReference type="EMBL" id="JAPTNG010000001">
    <property type="protein sequence ID" value="MCZ0829263.1"/>
    <property type="molecule type" value="Genomic_DNA"/>
</dbReference>
<gene>
    <name evidence="2" type="ORF">O0535_00480</name>
</gene>